<organism evidence="2 3">
    <name type="scientific">Mesotoga infera</name>
    <dbReference type="NCBI Taxonomy" id="1236046"/>
    <lineage>
        <taxon>Bacteria</taxon>
        <taxon>Thermotogati</taxon>
        <taxon>Thermotogota</taxon>
        <taxon>Thermotogae</taxon>
        <taxon>Kosmotogales</taxon>
        <taxon>Kosmotogaceae</taxon>
        <taxon>Mesotoga</taxon>
    </lineage>
</organism>
<feature type="domain" description="Sulfatase-modifying factor enzyme-like" evidence="1">
    <location>
        <begin position="27"/>
        <end position="85"/>
    </location>
</feature>
<gene>
    <name evidence="2" type="ORF">MESINF_1479</name>
</gene>
<dbReference type="SUPFAM" id="SSF56436">
    <property type="entry name" value="C-type lectin-like"/>
    <property type="match status" value="1"/>
</dbReference>
<evidence type="ECO:0000313" key="3">
    <source>
        <dbReference type="Proteomes" id="UP000250796"/>
    </source>
</evidence>
<accession>A0A7Z7LF35</accession>
<dbReference type="EMBL" id="LS974202">
    <property type="protein sequence ID" value="SSC12923.1"/>
    <property type="molecule type" value="Genomic_DNA"/>
</dbReference>
<name>A0A7Z7LF35_9BACT</name>
<dbReference type="InterPro" id="IPR005532">
    <property type="entry name" value="SUMF_dom"/>
</dbReference>
<dbReference type="AlphaFoldDB" id="A0A7Z7LF35"/>
<evidence type="ECO:0000313" key="2">
    <source>
        <dbReference type="EMBL" id="SSC12923.1"/>
    </source>
</evidence>
<proteinExistence type="predicted"/>
<dbReference type="Pfam" id="PF03781">
    <property type="entry name" value="FGE-sulfatase"/>
    <property type="match status" value="1"/>
</dbReference>
<dbReference type="InterPro" id="IPR042095">
    <property type="entry name" value="SUMF_sf"/>
</dbReference>
<dbReference type="InterPro" id="IPR051043">
    <property type="entry name" value="Sulfatase_Mod_Factor_Kinase"/>
</dbReference>
<reference evidence="2 3" key="1">
    <citation type="submission" date="2017-01" db="EMBL/GenBank/DDBJ databases">
        <authorList>
            <person name="Erauso G."/>
        </authorList>
    </citation>
    <scope>NUCLEOTIDE SEQUENCE [LARGE SCALE GENOMIC DNA]</scope>
    <source>
        <strain evidence="2">MESINF1</strain>
    </source>
</reference>
<dbReference type="PANTHER" id="PTHR23150:SF35">
    <property type="entry name" value="BLL6746 PROTEIN"/>
    <property type="match status" value="1"/>
</dbReference>
<dbReference type="Proteomes" id="UP000250796">
    <property type="component" value="Chromosome MESINF"/>
</dbReference>
<dbReference type="InterPro" id="IPR016187">
    <property type="entry name" value="CTDL_fold"/>
</dbReference>
<keyword evidence="3" id="KW-1185">Reference proteome</keyword>
<evidence type="ECO:0000259" key="1">
    <source>
        <dbReference type="Pfam" id="PF03781"/>
    </source>
</evidence>
<dbReference type="PANTHER" id="PTHR23150">
    <property type="entry name" value="SULFATASE MODIFYING FACTOR 1, 2"/>
    <property type="match status" value="1"/>
</dbReference>
<sequence>MQKGVRRVKKFLITLLAVVFSVMVFSLNEMVVVEKGSLTMGDIHNVGASDEKPTHKVIIEYDFYIGKYEVTFEEYFLFLEASGKAGDIEIVGPEVKTIPVTNVS</sequence>
<protein>
    <recommendedName>
        <fullName evidence="1">Sulfatase-modifying factor enzyme-like domain-containing protein</fullName>
    </recommendedName>
</protein>
<dbReference type="Gene3D" id="3.90.1580.10">
    <property type="entry name" value="paralog of FGE (formylglycine-generating enzyme)"/>
    <property type="match status" value="1"/>
</dbReference>
<dbReference type="KEGG" id="minf:MESINF_1479"/>
<dbReference type="GO" id="GO:0120147">
    <property type="term" value="F:formylglycine-generating oxidase activity"/>
    <property type="evidence" value="ECO:0007669"/>
    <property type="project" value="TreeGrafter"/>
</dbReference>